<dbReference type="AlphaFoldDB" id="D3BRU2"/>
<dbReference type="RefSeq" id="XP_020428258.1">
    <property type="nucleotide sequence ID" value="XM_020581471.1"/>
</dbReference>
<dbReference type="GeneID" id="31366173"/>
<name>D3BRU2_HETP5</name>
<sequence>MPNVPTTNCKLVFGTDGNLCAQTLSGQVSWCTYSHQLDGRYFGLAPAFTTTQIGFYVLNSKGRMVYGRFTSLQERSNLKMIPGSFIVANNQEYYPETEDRIINEGGVLTNGKSYIRLESNGQLAVYDSNPYNAVTPQPIVLWRSDLPAVAPTRPFYAQLESTGIVVVGANVRYLAGKLNVASATAFQMNWMGSTRSDDWGFSFIKDTKIIDGYLSKPGVWSNYQQIENNPLKNFANGYFGVKWDDQTGIIAAKDSQTGEVLWTSPTTNIPQKLCGRYYADFGIYFTPAMPSLCVYSSTVASSCTFLSYWCQKFPLTTYYIQAPSGVPEFIATNIDGRITWTANSIKYLQLTK</sequence>
<evidence type="ECO:0000313" key="1">
    <source>
        <dbReference type="EMBL" id="EFA76124.1"/>
    </source>
</evidence>
<proteinExistence type="predicted"/>
<dbReference type="EMBL" id="ADBJ01000050">
    <property type="protein sequence ID" value="EFA76124.1"/>
    <property type="molecule type" value="Genomic_DNA"/>
</dbReference>
<accession>D3BRU2</accession>
<dbReference type="Proteomes" id="UP000001396">
    <property type="component" value="Unassembled WGS sequence"/>
</dbReference>
<reference evidence="1 2" key="1">
    <citation type="journal article" date="2011" name="Genome Res.">
        <title>Phylogeny-wide analysis of social amoeba genomes highlights ancient origins for complex intercellular communication.</title>
        <authorList>
            <person name="Heidel A.J."/>
            <person name="Lawal H.M."/>
            <person name="Felder M."/>
            <person name="Schilde C."/>
            <person name="Helps N.R."/>
            <person name="Tunggal B."/>
            <person name="Rivero F."/>
            <person name="John U."/>
            <person name="Schleicher M."/>
            <person name="Eichinger L."/>
            <person name="Platzer M."/>
            <person name="Noegel A.A."/>
            <person name="Schaap P."/>
            <person name="Gloeckner G."/>
        </authorList>
    </citation>
    <scope>NUCLEOTIDE SEQUENCE [LARGE SCALE GENOMIC DNA]</scope>
    <source>
        <strain evidence="2">ATCC 26659 / Pp 5 / PN500</strain>
    </source>
</reference>
<comment type="caution">
    <text evidence="1">The sequence shown here is derived from an EMBL/GenBank/DDBJ whole genome shotgun (WGS) entry which is preliminary data.</text>
</comment>
<dbReference type="InParanoid" id="D3BRU2"/>
<protein>
    <submittedName>
        <fullName evidence="1">Uncharacterized protein</fullName>
    </submittedName>
</protein>
<dbReference type="InterPro" id="IPR036426">
    <property type="entry name" value="Bulb-type_lectin_dom_sf"/>
</dbReference>
<evidence type="ECO:0000313" key="2">
    <source>
        <dbReference type="Proteomes" id="UP000001396"/>
    </source>
</evidence>
<dbReference type="SUPFAM" id="SSF51110">
    <property type="entry name" value="alpha-D-mannose-specific plant lectins"/>
    <property type="match status" value="1"/>
</dbReference>
<keyword evidence="2" id="KW-1185">Reference proteome</keyword>
<organism evidence="1 2">
    <name type="scientific">Heterostelium pallidum (strain ATCC 26659 / Pp 5 / PN500)</name>
    <name type="common">Cellular slime mold</name>
    <name type="synonym">Polysphondylium pallidum</name>
    <dbReference type="NCBI Taxonomy" id="670386"/>
    <lineage>
        <taxon>Eukaryota</taxon>
        <taxon>Amoebozoa</taxon>
        <taxon>Evosea</taxon>
        <taxon>Eumycetozoa</taxon>
        <taxon>Dictyostelia</taxon>
        <taxon>Acytosteliales</taxon>
        <taxon>Acytosteliaceae</taxon>
        <taxon>Heterostelium</taxon>
    </lineage>
</organism>
<gene>
    <name evidence="1" type="ORF">PPL_10704</name>
</gene>